<accession>A0A6N8FI98</accession>
<feature type="transmembrane region" description="Helical" evidence="1">
    <location>
        <begin position="72"/>
        <end position="96"/>
    </location>
</feature>
<evidence type="ECO:0000313" key="5">
    <source>
        <dbReference type="Proteomes" id="UP000469125"/>
    </source>
</evidence>
<feature type="domain" description="Sigma factor regulator N-terminal" evidence="3">
    <location>
        <begin position="57"/>
        <end position="150"/>
    </location>
</feature>
<dbReference type="InterPro" id="IPR029101">
    <property type="entry name" value="Sigma_reg_N"/>
</dbReference>
<proteinExistence type="predicted"/>
<evidence type="ECO:0000256" key="1">
    <source>
        <dbReference type="SAM" id="Phobius"/>
    </source>
</evidence>
<keyword evidence="1" id="KW-0812">Transmembrane</keyword>
<keyword evidence="1" id="KW-0472">Membrane</keyword>
<feature type="domain" description="Sigma factor regulator C-terminal" evidence="2">
    <location>
        <begin position="198"/>
        <end position="373"/>
    </location>
</feature>
<keyword evidence="5" id="KW-1185">Reference proteome</keyword>
<keyword evidence="1" id="KW-1133">Transmembrane helix</keyword>
<dbReference type="InterPro" id="IPR025672">
    <property type="entry name" value="Sigma_reg_C_dom"/>
</dbReference>
<dbReference type="Proteomes" id="UP000469125">
    <property type="component" value="Unassembled WGS sequence"/>
</dbReference>
<sequence length="380" mass="44254">MSEDFKKKLLAYEKGELQGEELEAFEKEMEKLEYYQEMLEGKEDQQPLPTINEKKQKRIITKGKWKARFQTALTVFGLFILFTIVSTALTLVYYSWGKPDRVDVYRGILDYTLTITEPYGYLGGTSTNSTAFFGLEASRDIRKRVGNETIKVGELTVDFRFSLMGFPEREYIGQESEDRPAFSYPNIGHRNMSDWEQLENLPEGTVVSAYVSFNDLMETREVESLFSNREMFLEWLAVDTGIEETDEKYGGIIFDPIGFPSTPIWHDDDMILTSSEEDKRWFGGTKSESYQSPVYNEGDQDMLHEQFMKTLYFLKDHEKKANRLVFLDLQLEDRITYLEENGIKHYGAVITGPTKEVLNLQDESWVAELEVDEVAFWNWE</sequence>
<evidence type="ECO:0000313" key="4">
    <source>
        <dbReference type="EMBL" id="MUK87479.1"/>
    </source>
</evidence>
<dbReference type="RefSeq" id="WP_155667208.1">
    <property type="nucleotide sequence ID" value="NZ_WOCA01000002.1"/>
</dbReference>
<evidence type="ECO:0000259" key="2">
    <source>
        <dbReference type="Pfam" id="PF13791"/>
    </source>
</evidence>
<evidence type="ECO:0000259" key="3">
    <source>
        <dbReference type="Pfam" id="PF13800"/>
    </source>
</evidence>
<gene>
    <name evidence="4" type="ORF">GMD78_03575</name>
</gene>
<dbReference type="EMBL" id="WOCA01000002">
    <property type="protein sequence ID" value="MUK87479.1"/>
    <property type="molecule type" value="Genomic_DNA"/>
</dbReference>
<organism evidence="4 5">
    <name type="scientific">Ornithinibacillus caprae</name>
    <dbReference type="NCBI Taxonomy" id="2678566"/>
    <lineage>
        <taxon>Bacteria</taxon>
        <taxon>Bacillati</taxon>
        <taxon>Bacillota</taxon>
        <taxon>Bacilli</taxon>
        <taxon>Bacillales</taxon>
        <taxon>Bacillaceae</taxon>
        <taxon>Ornithinibacillus</taxon>
    </lineage>
</organism>
<name>A0A6N8FI98_9BACI</name>
<dbReference type="AlphaFoldDB" id="A0A6N8FI98"/>
<comment type="caution">
    <text evidence="4">The sequence shown here is derived from an EMBL/GenBank/DDBJ whole genome shotgun (WGS) entry which is preliminary data.</text>
</comment>
<reference evidence="4 5" key="1">
    <citation type="submission" date="2019-11" db="EMBL/GenBank/DDBJ databases">
        <authorList>
            <person name="Li X."/>
        </authorList>
    </citation>
    <scope>NUCLEOTIDE SEQUENCE [LARGE SCALE GENOMIC DNA]</scope>
    <source>
        <strain evidence="4 5">L9</strain>
    </source>
</reference>
<protein>
    <submittedName>
        <fullName evidence="4">Uncharacterized protein</fullName>
    </submittedName>
</protein>
<dbReference type="Pfam" id="PF13800">
    <property type="entry name" value="Sigma_reg_N"/>
    <property type="match status" value="1"/>
</dbReference>
<dbReference type="Pfam" id="PF13791">
    <property type="entry name" value="Sigma_reg_C"/>
    <property type="match status" value="1"/>
</dbReference>